<dbReference type="Proteomes" id="UP000799302">
    <property type="component" value="Unassembled WGS sequence"/>
</dbReference>
<evidence type="ECO:0000256" key="1">
    <source>
        <dbReference type="SAM" id="MobiDB-lite"/>
    </source>
</evidence>
<gene>
    <name evidence="2" type="ORF">BT63DRAFT_456234</name>
</gene>
<proteinExistence type="predicted"/>
<accession>A0A6A6UAG8</accession>
<reference evidence="2" key="1">
    <citation type="journal article" date="2020" name="Stud. Mycol.">
        <title>101 Dothideomycetes genomes: a test case for predicting lifestyles and emergence of pathogens.</title>
        <authorList>
            <person name="Haridas S."/>
            <person name="Albert R."/>
            <person name="Binder M."/>
            <person name="Bloem J."/>
            <person name="Labutti K."/>
            <person name="Salamov A."/>
            <person name="Andreopoulos B."/>
            <person name="Baker S."/>
            <person name="Barry K."/>
            <person name="Bills G."/>
            <person name="Bluhm B."/>
            <person name="Cannon C."/>
            <person name="Castanera R."/>
            <person name="Culley D."/>
            <person name="Daum C."/>
            <person name="Ezra D."/>
            <person name="Gonzalez J."/>
            <person name="Henrissat B."/>
            <person name="Kuo A."/>
            <person name="Liang C."/>
            <person name="Lipzen A."/>
            <person name="Lutzoni F."/>
            <person name="Magnuson J."/>
            <person name="Mondo S."/>
            <person name="Nolan M."/>
            <person name="Ohm R."/>
            <person name="Pangilinan J."/>
            <person name="Park H.-J."/>
            <person name="Ramirez L."/>
            <person name="Alfaro M."/>
            <person name="Sun H."/>
            <person name="Tritt A."/>
            <person name="Yoshinaga Y."/>
            <person name="Zwiers L.-H."/>
            <person name="Turgeon B."/>
            <person name="Goodwin S."/>
            <person name="Spatafora J."/>
            <person name="Crous P."/>
            <person name="Grigoriev I."/>
        </authorList>
    </citation>
    <scope>NUCLEOTIDE SEQUENCE</scope>
    <source>
        <strain evidence="2">CBS 115976</strain>
    </source>
</reference>
<keyword evidence="3" id="KW-1185">Reference proteome</keyword>
<organism evidence="2 3">
    <name type="scientific">Microthyrium microscopicum</name>
    <dbReference type="NCBI Taxonomy" id="703497"/>
    <lineage>
        <taxon>Eukaryota</taxon>
        <taxon>Fungi</taxon>
        <taxon>Dikarya</taxon>
        <taxon>Ascomycota</taxon>
        <taxon>Pezizomycotina</taxon>
        <taxon>Dothideomycetes</taxon>
        <taxon>Dothideomycetes incertae sedis</taxon>
        <taxon>Microthyriales</taxon>
        <taxon>Microthyriaceae</taxon>
        <taxon>Microthyrium</taxon>
    </lineage>
</organism>
<evidence type="ECO:0000313" key="2">
    <source>
        <dbReference type="EMBL" id="KAF2668591.1"/>
    </source>
</evidence>
<sequence length="294" mass="33002">MFSTSTKKAAVVQQSGVLSIKDMINRDKLRPTSAKATGQGFDFLHLRGAWIVDLTERVVEPQTRTIMQHQIPPPARVRTWGLHNFETVVEVYSNLPHGPKSLQWYVDYAPMHMGIRQIIGFEIVVTPEFEHDDFAINRAVMSEILEYHGSHVAQIVNYVQNKLYHGLVQSIEVKHLKDRNAYKYSLKLICLPHQDLLEKVENLKAQRSLNYTSRGQFSANTALPSVSNTSMEEETLDVTAADLANLSLYPSVEPVAVDMAGFSVSPSIDFSRASTGNKENIPPTNLATQTPRKI</sequence>
<evidence type="ECO:0000313" key="3">
    <source>
        <dbReference type="Proteomes" id="UP000799302"/>
    </source>
</evidence>
<name>A0A6A6UAG8_9PEZI</name>
<dbReference type="AlphaFoldDB" id="A0A6A6UAG8"/>
<dbReference type="EMBL" id="MU004236">
    <property type="protein sequence ID" value="KAF2668591.1"/>
    <property type="molecule type" value="Genomic_DNA"/>
</dbReference>
<feature type="region of interest" description="Disordered" evidence="1">
    <location>
        <begin position="273"/>
        <end position="294"/>
    </location>
</feature>
<protein>
    <submittedName>
        <fullName evidence="2">Uncharacterized protein</fullName>
    </submittedName>
</protein>